<dbReference type="EMBL" id="BAAABV010000018">
    <property type="protein sequence ID" value="GAA0297021.1"/>
    <property type="molecule type" value="Genomic_DNA"/>
</dbReference>
<proteinExistence type="inferred from homology"/>
<dbReference type="Pfam" id="PF01370">
    <property type="entry name" value="Epimerase"/>
    <property type="match status" value="1"/>
</dbReference>
<protein>
    <submittedName>
        <fullName evidence="3">NAD-dependent epimerase/dehydratase family protein</fullName>
    </submittedName>
</protein>
<evidence type="ECO:0000256" key="1">
    <source>
        <dbReference type="ARBA" id="ARBA00007637"/>
    </source>
</evidence>
<evidence type="ECO:0000313" key="3">
    <source>
        <dbReference type="EMBL" id="GAA0297021.1"/>
    </source>
</evidence>
<dbReference type="PANTHER" id="PTHR43000">
    <property type="entry name" value="DTDP-D-GLUCOSE 4,6-DEHYDRATASE-RELATED"/>
    <property type="match status" value="1"/>
</dbReference>
<dbReference type="RefSeq" id="WP_344160976.1">
    <property type="nucleotide sequence ID" value="NZ_BAAABV010000018.1"/>
</dbReference>
<dbReference type="InterPro" id="IPR001509">
    <property type="entry name" value="Epimerase_deHydtase"/>
</dbReference>
<evidence type="ECO:0000259" key="2">
    <source>
        <dbReference type="Pfam" id="PF01370"/>
    </source>
</evidence>
<dbReference type="Proteomes" id="UP001501867">
    <property type="component" value="Unassembled WGS sequence"/>
</dbReference>
<organism evidence="3 4">
    <name type="scientific">Streptomyces polychromogenes</name>
    <dbReference type="NCBI Taxonomy" id="67342"/>
    <lineage>
        <taxon>Bacteria</taxon>
        <taxon>Bacillati</taxon>
        <taxon>Actinomycetota</taxon>
        <taxon>Actinomycetes</taxon>
        <taxon>Kitasatosporales</taxon>
        <taxon>Streptomycetaceae</taxon>
        <taxon>Streptomyces</taxon>
    </lineage>
</organism>
<reference evidence="4" key="1">
    <citation type="journal article" date="2019" name="Int. J. Syst. Evol. Microbiol.">
        <title>The Global Catalogue of Microorganisms (GCM) 10K type strain sequencing project: providing services to taxonomists for standard genome sequencing and annotation.</title>
        <authorList>
            <consortium name="The Broad Institute Genomics Platform"/>
            <consortium name="The Broad Institute Genome Sequencing Center for Infectious Disease"/>
            <person name="Wu L."/>
            <person name="Ma J."/>
        </authorList>
    </citation>
    <scope>NUCLEOTIDE SEQUENCE [LARGE SCALE GENOMIC DNA]</scope>
    <source>
        <strain evidence="4">JCM 4505</strain>
    </source>
</reference>
<dbReference type="Gene3D" id="3.40.50.720">
    <property type="entry name" value="NAD(P)-binding Rossmann-like Domain"/>
    <property type="match status" value="1"/>
</dbReference>
<gene>
    <name evidence="3" type="ORF">GCM10010302_39600</name>
</gene>
<dbReference type="SUPFAM" id="SSF51735">
    <property type="entry name" value="NAD(P)-binding Rossmann-fold domains"/>
    <property type="match status" value="1"/>
</dbReference>
<comment type="caution">
    <text evidence="3">The sequence shown here is derived from an EMBL/GenBank/DDBJ whole genome shotgun (WGS) entry which is preliminary data.</text>
</comment>
<sequence length="253" mass="27013">MEIIGRGFVAQNFRAIAHRHPDAVVYATGVASTTATSSADFDRDAAQLYETIRACRAEGRRLVFLSTASAAMYGSCEGAAMEEDGPVYPSLPYGRHKLAMEVAVARSGVDHLICRMTNLVGRAQRPHQLLPSLVSQVRAGRVRVHSGAHRDLLDVAHAGAAVDSLLQAGVRDEVVNLASGCSVPVEQVVSCIEDRLGMRAEREVVAPAGRGSAAPVSIAKLKRLVPGVEEQFGLGPRYFESVIDRYLALPAAV</sequence>
<feature type="domain" description="NAD-dependent epimerase/dehydratase" evidence="2">
    <location>
        <begin position="14"/>
        <end position="178"/>
    </location>
</feature>
<evidence type="ECO:0000313" key="4">
    <source>
        <dbReference type="Proteomes" id="UP001501867"/>
    </source>
</evidence>
<comment type="similarity">
    <text evidence="1">Belongs to the NAD(P)-dependent epimerase/dehydratase family.</text>
</comment>
<accession>A0ABP3F5B4</accession>
<keyword evidence="4" id="KW-1185">Reference proteome</keyword>
<name>A0ABP3F5B4_9ACTN</name>
<dbReference type="InterPro" id="IPR036291">
    <property type="entry name" value="NAD(P)-bd_dom_sf"/>
</dbReference>
<dbReference type="CDD" id="cd08946">
    <property type="entry name" value="SDR_e"/>
    <property type="match status" value="1"/>
</dbReference>